<accession>A0A6J7J8F3</accession>
<dbReference type="EMBL" id="CAEZYF010000010">
    <property type="protein sequence ID" value="CAB4725749.1"/>
    <property type="molecule type" value="Genomic_DNA"/>
</dbReference>
<dbReference type="InterPro" id="IPR015797">
    <property type="entry name" value="NUDIX_hydrolase-like_dom_sf"/>
</dbReference>
<dbReference type="Pfam" id="PF00293">
    <property type="entry name" value="NUDIX"/>
    <property type="match status" value="1"/>
</dbReference>
<dbReference type="PANTHER" id="PTHR12992:SF11">
    <property type="entry name" value="MITOCHONDRIAL COENZYME A DIPHOSPHATASE NUDT8"/>
    <property type="match status" value="1"/>
</dbReference>
<keyword evidence="6" id="KW-0464">Manganese</keyword>
<dbReference type="EMBL" id="CAFAAV010000042">
    <property type="protein sequence ID" value="CAB4811216.1"/>
    <property type="molecule type" value="Genomic_DNA"/>
</dbReference>
<evidence type="ECO:0000313" key="8">
    <source>
        <dbReference type="EMBL" id="CAB4364080.1"/>
    </source>
</evidence>
<dbReference type="EMBL" id="CAFBIY010000002">
    <property type="protein sequence ID" value="CAB4846071.1"/>
    <property type="molecule type" value="Genomic_DNA"/>
</dbReference>
<organism evidence="12">
    <name type="scientific">freshwater metagenome</name>
    <dbReference type="NCBI Taxonomy" id="449393"/>
    <lineage>
        <taxon>unclassified sequences</taxon>
        <taxon>metagenomes</taxon>
        <taxon>ecological metagenomes</taxon>
    </lineage>
</organism>
<comment type="cofactor">
    <cofactor evidence="2">
        <name>Mg(2+)</name>
        <dbReference type="ChEBI" id="CHEBI:18420"/>
    </cofactor>
</comment>
<evidence type="ECO:0000313" key="10">
    <source>
        <dbReference type="EMBL" id="CAB4811216.1"/>
    </source>
</evidence>
<proteinExistence type="predicted"/>
<evidence type="ECO:0000313" key="13">
    <source>
        <dbReference type="EMBL" id="CAB4970892.1"/>
    </source>
</evidence>
<dbReference type="GO" id="GO:0010945">
    <property type="term" value="F:coenzyme A diphosphatase activity"/>
    <property type="evidence" value="ECO:0007669"/>
    <property type="project" value="InterPro"/>
</dbReference>
<feature type="domain" description="Nudix hydrolase" evidence="7">
    <location>
        <begin position="33"/>
        <end position="166"/>
    </location>
</feature>
<keyword evidence="3" id="KW-0479">Metal-binding</keyword>
<evidence type="ECO:0000256" key="5">
    <source>
        <dbReference type="ARBA" id="ARBA00022842"/>
    </source>
</evidence>
<dbReference type="EMBL" id="CAFBOL010000001">
    <property type="protein sequence ID" value="CAB4970892.1"/>
    <property type="molecule type" value="Genomic_DNA"/>
</dbReference>
<dbReference type="InterPro" id="IPR045121">
    <property type="entry name" value="CoAse"/>
</dbReference>
<evidence type="ECO:0000256" key="3">
    <source>
        <dbReference type="ARBA" id="ARBA00022723"/>
    </source>
</evidence>
<dbReference type="SUPFAM" id="SSF55811">
    <property type="entry name" value="Nudix"/>
    <property type="match status" value="1"/>
</dbReference>
<evidence type="ECO:0000313" key="11">
    <source>
        <dbReference type="EMBL" id="CAB4846071.1"/>
    </source>
</evidence>
<dbReference type="AlphaFoldDB" id="A0A6J7J8F3"/>
<evidence type="ECO:0000259" key="7">
    <source>
        <dbReference type="PROSITE" id="PS51462"/>
    </source>
</evidence>
<dbReference type="EMBL" id="CAESGF010000010">
    <property type="protein sequence ID" value="CAB4364080.1"/>
    <property type="molecule type" value="Genomic_DNA"/>
</dbReference>
<evidence type="ECO:0000256" key="6">
    <source>
        <dbReference type="ARBA" id="ARBA00023211"/>
    </source>
</evidence>
<gene>
    <name evidence="9" type="ORF">UFOPK2656_01759</name>
    <name evidence="10" type="ORF">UFOPK3099_00756</name>
    <name evidence="11" type="ORF">UFOPK3267_00089</name>
    <name evidence="12" type="ORF">UFOPK3651_02066</name>
    <name evidence="13" type="ORF">UFOPK3931_00104</name>
    <name evidence="8" type="ORF">UFOPK4189_01847</name>
</gene>
<dbReference type="PANTHER" id="PTHR12992">
    <property type="entry name" value="NUDIX HYDROLASE"/>
    <property type="match status" value="1"/>
</dbReference>
<evidence type="ECO:0000256" key="1">
    <source>
        <dbReference type="ARBA" id="ARBA00001936"/>
    </source>
</evidence>
<name>A0A6J7J8F3_9ZZZZ</name>
<comment type="cofactor">
    <cofactor evidence="1">
        <name>Mn(2+)</name>
        <dbReference type="ChEBI" id="CHEBI:29035"/>
    </cofactor>
</comment>
<dbReference type="CDD" id="cd03426">
    <property type="entry name" value="NUDIX_CoAse_Nudt7"/>
    <property type="match status" value="1"/>
</dbReference>
<evidence type="ECO:0000313" key="12">
    <source>
        <dbReference type="EMBL" id="CAB4939618.1"/>
    </source>
</evidence>
<dbReference type="PROSITE" id="PS51462">
    <property type="entry name" value="NUDIX"/>
    <property type="match status" value="1"/>
</dbReference>
<dbReference type="GO" id="GO:0046872">
    <property type="term" value="F:metal ion binding"/>
    <property type="evidence" value="ECO:0007669"/>
    <property type="project" value="UniProtKB-KW"/>
</dbReference>
<keyword evidence="4" id="KW-0378">Hydrolase</keyword>
<evidence type="ECO:0000256" key="4">
    <source>
        <dbReference type="ARBA" id="ARBA00022801"/>
    </source>
</evidence>
<keyword evidence="5" id="KW-0460">Magnesium</keyword>
<dbReference type="Gene3D" id="3.90.79.10">
    <property type="entry name" value="Nucleoside Triphosphate Pyrophosphohydrolase"/>
    <property type="match status" value="1"/>
</dbReference>
<dbReference type="EMBL" id="CAFBMT010000011">
    <property type="protein sequence ID" value="CAB4939618.1"/>
    <property type="molecule type" value="Genomic_DNA"/>
</dbReference>
<dbReference type="InterPro" id="IPR000086">
    <property type="entry name" value="NUDIX_hydrolase_dom"/>
</dbReference>
<evidence type="ECO:0000313" key="9">
    <source>
        <dbReference type="EMBL" id="CAB4725749.1"/>
    </source>
</evidence>
<reference evidence="12" key="1">
    <citation type="submission" date="2020-05" db="EMBL/GenBank/DDBJ databases">
        <authorList>
            <person name="Chiriac C."/>
            <person name="Salcher M."/>
            <person name="Ghai R."/>
            <person name="Kavagutti S V."/>
        </authorList>
    </citation>
    <scope>NUCLEOTIDE SEQUENCE</scope>
</reference>
<sequence length="212" mass="23046">MITSGGFTLQQVIDGCRTLPAPGFNQIMREHPRPRPAATLIPVVEVDGQAAVVLTRRTQGMDHGGDWVFPGGRLDDQDTSHADAARRETAEELGVDPERIEVIGQLTTHGPIITGYVVEVYIGVLSGTGRLDPDAGEVSEIATIPLGDFLQPGRAFRAAMKPTNRHPAETASQLSMSSLRHYSIDEEHDLWGLQAEILFELLHHLTGGAHDF</sequence>
<protein>
    <submittedName>
        <fullName evidence="12">Unannotated protein</fullName>
    </submittedName>
</protein>
<evidence type="ECO:0000256" key="2">
    <source>
        <dbReference type="ARBA" id="ARBA00001946"/>
    </source>
</evidence>